<reference evidence="2 3" key="1">
    <citation type="submission" date="2024-03" db="EMBL/GenBank/DDBJ databases">
        <title>Mouse gut bacterial collection (mGBC) of GemPharmatech.</title>
        <authorList>
            <person name="He Y."/>
            <person name="Dong L."/>
            <person name="Wu D."/>
            <person name="Gao X."/>
            <person name="Lin Z."/>
        </authorList>
    </citation>
    <scope>NUCLEOTIDE SEQUENCE [LARGE SCALE GENOMIC DNA]</scope>
    <source>
        <strain evidence="2 3">61-15</strain>
    </source>
</reference>
<evidence type="ECO:0000256" key="1">
    <source>
        <dbReference type="SAM" id="SignalP"/>
    </source>
</evidence>
<proteinExistence type="predicted"/>
<keyword evidence="3" id="KW-1185">Reference proteome</keyword>
<organism evidence="2 3">
    <name type="scientific">Lactococcus ileimucosae</name>
    <dbReference type="NCBI Taxonomy" id="2941329"/>
    <lineage>
        <taxon>Bacteria</taxon>
        <taxon>Bacillati</taxon>
        <taxon>Bacillota</taxon>
        <taxon>Bacilli</taxon>
        <taxon>Lactobacillales</taxon>
        <taxon>Streptococcaceae</taxon>
        <taxon>Lactococcus</taxon>
    </lineage>
</organism>
<protein>
    <submittedName>
        <fullName evidence="2">Uncharacterized protein</fullName>
    </submittedName>
</protein>
<comment type="caution">
    <text evidence="2">The sequence shown here is derived from an EMBL/GenBank/DDBJ whole genome shotgun (WGS) entry which is preliminary data.</text>
</comment>
<dbReference type="EMBL" id="JBCLSH010000002">
    <property type="protein sequence ID" value="MEY8442860.1"/>
    <property type="molecule type" value="Genomic_DNA"/>
</dbReference>
<sequence length="271" mass="30317">MYKFMIISSLVVIAVFCGVESAKARQMSRGQPSSFIKTSETDAEFYPVDNHDGTVTFMNQTWSVIKDMGEGNVMIASTQAIAFSPFSPEHHGYYPTSSLSWLNDGYRDSLVKKEIDTWYQEKIKGTDYEKAVVPVYLNNPTFTDMKKLGWKSHTDGRISTHTWRVHVIGPGAYPTIVNHAHGSKRAFLLSGSDLAEPKHGWPADHYNGAITRAAIDYRNRLYNNGVLSSWLRSPSEESCAASGLYARDSRVRGYVAWMSVAVVPALVVHLR</sequence>
<name>A0ABV4CZX6_9LACT</name>
<gene>
    <name evidence="2" type="ORF">AALA52_01060</name>
</gene>
<dbReference type="Proteomes" id="UP001565283">
    <property type="component" value="Unassembled WGS sequence"/>
</dbReference>
<accession>A0ABV4CZX6</accession>
<dbReference type="RefSeq" id="WP_369947714.1">
    <property type="nucleotide sequence ID" value="NZ_JBCLSH010000002.1"/>
</dbReference>
<keyword evidence="1" id="KW-0732">Signal</keyword>
<evidence type="ECO:0000313" key="2">
    <source>
        <dbReference type="EMBL" id="MEY8442860.1"/>
    </source>
</evidence>
<feature type="signal peptide" evidence="1">
    <location>
        <begin position="1"/>
        <end position="24"/>
    </location>
</feature>
<evidence type="ECO:0000313" key="3">
    <source>
        <dbReference type="Proteomes" id="UP001565283"/>
    </source>
</evidence>
<feature type="chain" id="PRO_5045336026" evidence="1">
    <location>
        <begin position="25"/>
        <end position="271"/>
    </location>
</feature>